<dbReference type="AlphaFoldDB" id="X1BBU1"/>
<organism evidence="1">
    <name type="scientific">marine sediment metagenome</name>
    <dbReference type="NCBI Taxonomy" id="412755"/>
    <lineage>
        <taxon>unclassified sequences</taxon>
        <taxon>metagenomes</taxon>
        <taxon>ecological metagenomes</taxon>
    </lineage>
</organism>
<accession>X1BBU1</accession>
<comment type="caution">
    <text evidence="1">The sequence shown here is derived from an EMBL/GenBank/DDBJ whole genome shotgun (WGS) entry which is preliminary data.</text>
</comment>
<feature type="non-terminal residue" evidence="1">
    <location>
        <position position="31"/>
    </location>
</feature>
<dbReference type="EMBL" id="BART01022197">
    <property type="protein sequence ID" value="GAG93404.1"/>
    <property type="molecule type" value="Genomic_DNA"/>
</dbReference>
<sequence length="31" mass="3640">MSQLVPPENFRQLFLTDTPFIDVRAEIEYAV</sequence>
<protein>
    <submittedName>
        <fullName evidence="1">Uncharacterized protein</fullName>
    </submittedName>
</protein>
<evidence type="ECO:0000313" key="1">
    <source>
        <dbReference type="EMBL" id="GAG93404.1"/>
    </source>
</evidence>
<reference evidence="1" key="1">
    <citation type="journal article" date="2014" name="Front. Microbiol.">
        <title>High frequency of phylogenetically diverse reductive dehalogenase-homologous genes in deep subseafloor sedimentary metagenomes.</title>
        <authorList>
            <person name="Kawai M."/>
            <person name="Futagami T."/>
            <person name="Toyoda A."/>
            <person name="Takaki Y."/>
            <person name="Nishi S."/>
            <person name="Hori S."/>
            <person name="Arai W."/>
            <person name="Tsubouchi T."/>
            <person name="Morono Y."/>
            <person name="Uchiyama I."/>
            <person name="Ito T."/>
            <person name="Fujiyama A."/>
            <person name="Inagaki F."/>
            <person name="Takami H."/>
        </authorList>
    </citation>
    <scope>NUCLEOTIDE SEQUENCE</scope>
    <source>
        <strain evidence="1">Expedition CK06-06</strain>
    </source>
</reference>
<gene>
    <name evidence="1" type="ORF">S01H4_40700</name>
</gene>
<name>X1BBU1_9ZZZZ</name>
<proteinExistence type="predicted"/>